<dbReference type="OrthoDB" id="1099523at2"/>
<reference evidence="2" key="1">
    <citation type="journal article" date="2015" name="Genome Announc.">
        <title>Draft Genome Sequence of Thiostrepton-Producing Streptomyces azureus ATCC 14921.</title>
        <authorList>
            <person name="Sakihara K."/>
            <person name="Maeda J."/>
            <person name="Tashiro K."/>
            <person name="Fujino Y."/>
            <person name="Kuhara S."/>
            <person name="Ohshima T."/>
            <person name="Ogata S."/>
            <person name="Doi K."/>
        </authorList>
    </citation>
    <scope>NUCLEOTIDE SEQUENCE [LARGE SCALE GENOMIC DNA]</scope>
    <source>
        <strain evidence="2">ATCC14921</strain>
    </source>
</reference>
<evidence type="ECO:0000256" key="1">
    <source>
        <dbReference type="SAM" id="SignalP"/>
    </source>
</evidence>
<sequence>MRFTRSVLTASALAALTVGTTTALASPASAAPNTTPQKVCGSAYKTVNSAAVGSLGTVYLTYNAANGQNCVTTIRNNPGTAVDMSAWIYVPDTEESHEDVGRFSSFAGPTYVYGKGHCVDWGGSIKNVYVQVYGSNCGALKEHRVTFTR</sequence>
<dbReference type="RefSeq" id="WP_059414864.1">
    <property type="nucleotide sequence ID" value="NZ_DF968199.1"/>
</dbReference>
<name>A0A0K8PF26_STRAJ</name>
<protein>
    <submittedName>
        <fullName evidence="2">Spore-associated protein</fullName>
    </submittedName>
</protein>
<keyword evidence="1" id="KW-0732">Signal</keyword>
<evidence type="ECO:0000313" key="2">
    <source>
        <dbReference type="EMBL" id="GAP45999.1"/>
    </source>
</evidence>
<dbReference type="Proteomes" id="UP000053859">
    <property type="component" value="Unassembled WGS sequence"/>
</dbReference>
<feature type="signal peptide" evidence="1">
    <location>
        <begin position="1"/>
        <end position="25"/>
    </location>
</feature>
<evidence type="ECO:0000313" key="3">
    <source>
        <dbReference type="Proteomes" id="UP000053859"/>
    </source>
</evidence>
<feature type="chain" id="PRO_5038967044" evidence="1">
    <location>
        <begin position="26"/>
        <end position="149"/>
    </location>
</feature>
<keyword evidence="3" id="KW-1185">Reference proteome</keyword>
<proteinExistence type="predicted"/>
<accession>A0A0K8PF26</accession>
<dbReference type="PATRIC" id="fig|146537.3.peg.767"/>
<dbReference type="AlphaFoldDB" id="A0A0K8PF26"/>
<organism evidence="2 3">
    <name type="scientific">Streptomyces azureus</name>
    <dbReference type="NCBI Taxonomy" id="146537"/>
    <lineage>
        <taxon>Bacteria</taxon>
        <taxon>Bacillati</taxon>
        <taxon>Actinomycetota</taxon>
        <taxon>Actinomycetes</taxon>
        <taxon>Kitasatosporales</taxon>
        <taxon>Streptomycetaceae</taxon>
        <taxon>Streptomyces</taxon>
    </lineage>
</organism>
<dbReference type="EMBL" id="DF968199">
    <property type="protein sequence ID" value="GAP45999.1"/>
    <property type="molecule type" value="Genomic_DNA"/>
</dbReference>
<gene>
    <name evidence="2" type="ORF">SAZU_0731</name>
</gene>